<dbReference type="EC" id="2.7.7.41" evidence="6 18"/>
<name>A0ABV1JRQ7_9PSEU</name>
<evidence type="ECO:0000256" key="2">
    <source>
        <dbReference type="ARBA" id="ARBA00004651"/>
    </source>
</evidence>
<comment type="similarity">
    <text evidence="5 18">Belongs to the CDS family.</text>
</comment>
<dbReference type="Pfam" id="PF01148">
    <property type="entry name" value="CTP_transf_1"/>
    <property type="match status" value="1"/>
</dbReference>
<feature type="transmembrane region" description="Helical" evidence="20">
    <location>
        <begin position="177"/>
        <end position="198"/>
    </location>
</feature>
<keyword evidence="14" id="KW-0443">Lipid metabolism</keyword>
<comment type="pathway">
    <text evidence="4">Lipid metabolism.</text>
</comment>
<keyword evidence="12 18" id="KW-0548">Nucleotidyltransferase</keyword>
<evidence type="ECO:0000256" key="19">
    <source>
        <dbReference type="SAM" id="MobiDB-lite"/>
    </source>
</evidence>
<dbReference type="RefSeq" id="WP_345642899.1">
    <property type="nucleotide sequence ID" value="NZ_BAABLY010000008.1"/>
</dbReference>
<dbReference type="PANTHER" id="PTHR46382">
    <property type="entry name" value="PHOSPHATIDATE CYTIDYLYLTRANSFERASE"/>
    <property type="match status" value="1"/>
</dbReference>
<keyword evidence="15 20" id="KW-0472">Membrane</keyword>
<comment type="subcellular location">
    <subcellularLocation>
        <location evidence="2">Cell membrane</location>
        <topology evidence="2">Multi-pass membrane protein</topology>
    </subcellularLocation>
</comment>
<evidence type="ECO:0000256" key="3">
    <source>
        <dbReference type="ARBA" id="ARBA00005119"/>
    </source>
</evidence>
<protein>
    <recommendedName>
        <fullName evidence="7 18">Phosphatidate cytidylyltransferase</fullName>
        <ecNumber evidence="6 18">2.7.7.41</ecNumber>
    </recommendedName>
</protein>
<keyword evidence="9" id="KW-0444">Lipid biosynthesis</keyword>
<keyword evidence="11 18" id="KW-0812">Transmembrane</keyword>
<comment type="catalytic activity">
    <reaction evidence="1 18">
        <text>a 1,2-diacyl-sn-glycero-3-phosphate + CTP + H(+) = a CDP-1,2-diacyl-sn-glycerol + diphosphate</text>
        <dbReference type="Rhea" id="RHEA:16229"/>
        <dbReference type="ChEBI" id="CHEBI:15378"/>
        <dbReference type="ChEBI" id="CHEBI:33019"/>
        <dbReference type="ChEBI" id="CHEBI:37563"/>
        <dbReference type="ChEBI" id="CHEBI:58332"/>
        <dbReference type="ChEBI" id="CHEBI:58608"/>
        <dbReference type="EC" id="2.7.7.41"/>
    </reaction>
</comment>
<evidence type="ECO:0000256" key="7">
    <source>
        <dbReference type="ARBA" id="ARBA00019373"/>
    </source>
</evidence>
<evidence type="ECO:0000256" key="14">
    <source>
        <dbReference type="ARBA" id="ARBA00023098"/>
    </source>
</evidence>
<evidence type="ECO:0000256" key="8">
    <source>
        <dbReference type="ARBA" id="ARBA00022475"/>
    </source>
</evidence>
<keyword evidence="13 20" id="KW-1133">Transmembrane helix</keyword>
<dbReference type="PANTHER" id="PTHR46382:SF1">
    <property type="entry name" value="PHOSPHATIDATE CYTIDYLYLTRANSFERASE"/>
    <property type="match status" value="1"/>
</dbReference>
<keyword evidence="22" id="KW-1185">Reference proteome</keyword>
<reference evidence="21 22" key="1">
    <citation type="submission" date="2024-03" db="EMBL/GenBank/DDBJ databases">
        <title>Draft genome sequence of Pseudonocardia tropica JCM 19149.</title>
        <authorList>
            <person name="Butdee W."/>
            <person name="Duangmal K."/>
        </authorList>
    </citation>
    <scope>NUCLEOTIDE SEQUENCE [LARGE SCALE GENOMIC DNA]</scope>
    <source>
        <strain evidence="21 22">JCM 19149</strain>
    </source>
</reference>
<evidence type="ECO:0000256" key="16">
    <source>
        <dbReference type="ARBA" id="ARBA00023209"/>
    </source>
</evidence>
<dbReference type="InterPro" id="IPR000374">
    <property type="entry name" value="PC_trans"/>
</dbReference>
<proteinExistence type="inferred from homology"/>
<evidence type="ECO:0000256" key="18">
    <source>
        <dbReference type="RuleBase" id="RU003938"/>
    </source>
</evidence>
<dbReference type="PROSITE" id="PS01315">
    <property type="entry name" value="CDS"/>
    <property type="match status" value="1"/>
</dbReference>
<evidence type="ECO:0000256" key="4">
    <source>
        <dbReference type="ARBA" id="ARBA00005189"/>
    </source>
</evidence>
<evidence type="ECO:0000256" key="6">
    <source>
        <dbReference type="ARBA" id="ARBA00012487"/>
    </source>
</evidence>
<evidence type="ECO:0000256" key="17">
    <source>
        <dbReference type="ARBA" id="ARBA00023264"/>
    </source>
</evidence>
<evidence type="ECO:0000313" key="21">
    <source>
        <dbReference type="EMBL" id="MEQ3538614.1"/>
    </source>
</evidence>
<evidence type="ECO:0000256" key="9">
    <source>
        <dbReference type="ARBA" id="ARBA00022516"/>
    </source>
</evidence>
<feature type="transmembrane region" description="Helical" evidence="20">
    <location>
        <begin position="123"/>
        <end position="139"/>
    </location>
</feature>
<organism evidence="21 22">
    <name type="scientific">Pseudonocardia tropica</name>
    <dbReference type="NCBI Taxonomy" id="681289"/>
    <lineage>
        <taxon>Bacteria</taxon>
        <taxon>Bacillati</taxon>
        <taxon>Actinomycetota</taxon>
        <taxon>Actinomycetes</taxon>
        <taxon>Pseudonocardiales</taxon>
        <taxon>Pseudonocardiaceae</taxon>
        <taxon>Pseudonocardia</taxon>
    </lineage>
</organism>
<evidence type="ECO:0000313" key="22">
    <source>
        <dbReference type="Proteomes" id="UP001464923"/>
    </source>
</evidence>
<gene>
    <name evidence="21" type="ORF">WHI96_07265</name>
</gene>
<evidence type="ECO:0000256" key="10">
    <source>
        <dbReference type="ARBA" id="ARBA00022679"/>
    </source>
</evidence>
<accession>A0ABV1JRQ7</accession>
<feature type="transmembrane region" description="Helical" evidence="20">
    <location>
        <begin position="293"/>
        <end position="310"/>
    </location>
</feature>
<feature type="transmembrane region" description="Helical" evidence="20">
    <location>
        <begin position="74"/>
        <end position="93"/>
    </location>
</feature>
<evidence type="ECO:0000256" key="12">
    <source>
        <dbReference type="ARBA" id="ARBA00022695"/>
    </source>
</evidence>
<comment type="pathway">
    <text evidence="3 18">Phospholipid metabolism; CDP-diacylglycerol biosynthesis; CDP-diacylglycerol from sn-glycerol 3-phosphate: step 3/3.</text>
</comment>
<comment type="caution">
    <text evidence="21">The sequence shown here is derived from an EMBL/GenBank/DDBJ whole genome shotgun (WGS) entry which is preliminary data.</text>
</comment>
<feature type="transmembrane region" description="Helical" evidence="20">
    <location>
        <begin position="151"/>
        <end position="171"/>
    </location>
</feature>
<feature type="transmembrane region" description="Helical" evidence="20">
    <location>
        <begin position="48"/>
        <end position="68"/>
    </location>
</feature>
<evidence type="ECO:0000256" key="5">
    <source>
        <dbReference type="ARBA" id="ARBA00010185"/>
    </source>
</evidence>
<sequence length="311" mass="31947">MPSSFDAAVPVTSDLPGDGPAGVSANPDVPKPVRGQKGYKRSRLGRNLVAAIAVGVGLGVIILLSLLIQRQGFVLVLACVTAVGTWELAGALRRGADIRVSLPVLLVGGQAVVWLSWPFGLHGAAVALAATVLGCLLWRMRTGAAHFVRDISASLFVAVYVPLLVAFAVQLTVAPDGVGRVLTFLLCVVASDVGGYAAGVVAGRHPMAPTISPKKSWEGFAGSLVAGMAAGSLCIGLMLDAPWYWGPLVGALLVATATLGDLVESLVKRDIGVKDMGNLLPGHGGLMDRLDSLLPTAFVAWAILGIVVPIA</sequence>
<dbReference type="Proteomes" id="UP001464923">
    <property type="component" value="Unassembled WGS sequence"/>
</dbReference>
<dbReference type="EMBL" id="JBEDNP010000003">
    <property type="protein sequence ID" value="MEQ3538614.1"/>
    <property type="molecule type" value="Genomic_DNA"/>
</dbReference>
<evidence type="ECO:0000256" key="20">
    <source>
        <dbReference type="SAM" id="Phobius"/>
    </source>
</evidence>
<dbReference type="GO" id="GO:0004605">
    <property type="term" value="F:phosphatidate cytidylyltransferase activity"/>
    <property type="evidence" value="ECO:0007669"/>
    <property type="project" value="UniProtKB-EC"/>
</dbReference>
<feature type="transmembrane region" description="Helical" evidence="20">
    <location>
        <begin position="219"/>
        <end position="239"/>
    </location>
</feature>
<keyword evidence="17" id="KW-1208">Phospholipid metabolism</keyword>
<evidence type="ECO:0000256" key="13">
    <source>
        <dbReference type="ARBA" id="ARBA00022989"/>
    </source>
</evidence>
<keyword evidence="16" id="KW-0594">Phospholipid biosynthesis</keyword>
<evidence type="ECO:0000256" key="11">
    <source>
        <dbReference type="ARBA" id="ARBA00022692"/>
    </source>
</evidence>
<keyword evidence="8" id="KW-1003">Cell membrane</keyword>
<evidence type="ECO:0000256" key="15">
    <source>
        <dbReference type="ARBA" id="ARBA00023136"/>
    </source>
</evidence>
<feature type="region of interest" description="Disordered" evidence="19">
    <location>
        <begin position="13"/>
        <end position="36"/>
    </location>
</feature>
<evidence type="ECO:0000256" key="1">
    <source>
        <dbReference type="ARBA" id="ARBA00001698"/>
    </source>
</evidence>
<keyword evidence="10 18" id="KW-0808">Transferase</keyword>